<dbReference type="Pfam" id="PF04273">
    <property type="entry name" value="BLH_phosphatase"/>
    <property type="match status" value="1"/>
</dbReference>
<name>A0ABW9Z3U8_9HYPH</name>
<dbReference type="EMBL" id="JAAAXJ010000045">
    <property type="protein sequence ID" value="NBJ27361.1"/>
    <property type="molecule type" value="Genomic_DNA"/>
</dbReference>
<organism evidence="2 3">
    <name type="scientific">Microvirga arsenatis</name>
    <dbReference type="NCBI Taxonomy" id="2692265"/>
    <lineage>
        <taxon>Bacteria</taxon>
        <taxon>Pseudomonadati</taxon>
        <taxon>Pseudomonadota</taxon>
        <taxon>Alphaproteobacteria</taxon>
        <taxon>Hyphomicrobiales</taxon>
        <taxon>Methylobacteriaceae</taxon>
        <taxon>Microvirga</taxon>
    </lineage>
</organism>
<comment type="caution">
    <text evidence="2">The sequence shown here is derived from an EMBL/GenBank/DDBJ whole genome shotgun (WGS) entry which is preliminary data.</text>
</comment>
<accession>A0ABW9Z3U8</accession>
<protein>
    <recommendedName>
        <fullName evidence="1">Beta-lactamase hydrolase-like protein phosphatase-like domain-containing protein</fullName>
    </recommendedName>
</protein>
<evidence type="ECO:0000259" key="1">
    <source>
        <dbReference type="Pfam" id="PF04273"/>
    </source>
</evidence>
<dbReference type="Proteomes" id="UP000818323">
    <property type="component" value="Unassembled WGS sequence"/>
</dbReference>
<dbReference type="Gene3D" id="3.90.190.10">
    <property type="entry name" value="Protein tyrosine phosphatase superfamily"/>
    <property type="match status" value="1"/>
</dbReference>
<evidence type="ECO:0000313" key="3">
    <source>
        <dbReference type="Proteomes" id="UP000818323"/>
    </source>
</evidence>
<feature type="domain" description="Beta-lactamase hydrolase-like protein phosphatase-like" evidence="1">
    <location>
        <begin position="5"/>
        <end position="58"/>
    </location>
</feature>
<reference evidence="2 3" key="1">
    <citation type="submission" date="2020-01" db="EMBL/GenBank/DDBJ databases">
        <title>Microvirga sp. nov., an arsenate reduction bacterium isolated from Tibet hotspring sediments.</title>
        <authorList>
            <person name="Yuan C.-G."/>
        </authorList>
    </citation>
    <scope>NUCLEOTIDE SEQUENCE [LARGE SCALE GENOMIC DNA]</scope>
    <source>
        <strain evidence="2 3">SYSU G3D203</strain>
    </source>
</reference>
<sequence>MKVTKLTPNISVAHQLTERDLEEAAAAGFKTIINNRPDGEAPDQPPSEELAAAAQRLGCVFQGW</sequence>
<proteinExistence type="predicted"/>
<gene>
    <name evidence="2" type="ORF">GR303_23950</name>
</gene>
<dbReference type="InterPro" id="IPR029021">
    <property type="entry name" value="Prot-tyrosine_phosphatase-like"/>
</dbReference>
<dbReference type="RefSeq" id="WP_161726946.1">
    <property type="nucleotide sequence ID" value="NZ_JAAAXI010000056.1"/>
</dbReference>
<evidence type="ECO:0000313" key="2">
    <source>
        <dbReference type="EMBL" id="NBJ27361.1"/>
    </source>
</evidence>
<dbReference type="InterPro" id="IPR005939">
    <property type="entry name" value="BLH_phosphatase-like"/>
</dbReference>
<keyword evidence="3" id="KW-1185">Reference proteome</keyword>